<sequence>MTPAIYFHPDAVEGKGADLVGRRSAGQSFVRAFQRYGTGDQINVVTETAAHADDFRALAEDFGETRPVNAAVLRDRHDFTKFGTVFFPSPGYLNAVWQRARGDMRRCSLVGITHTVSTRRIVENLHNLMLQPVEPWDAIICTSRAVQSVVARQFALEADYIRARFGAQVIPQPQLPIIPLGIHAADFAPTDDGRAQMRGRFETPDDAVVVMTMGRLTSVEKANPVPLFMALERIAKGGQQVHLWMVGWSDREGERVLHETGANALCPSVTVHFIDGREPDVRRHIWSGADIFTLPVDNIQETFGLVPVEAMAAGLPVVMPDWNGFRDTVVDGLTGMLVPTIMAPPDDATGRLLASRFADGSDGYLYYLSCVQQQTVLDVQAYTKALDRLVQNKDLRKKMGAAGRAHVTRNFDWSAVIPQYMALADELARQRQSAKQIPRVQNPMEASPFDTYRHYPSRPLTADTVIVTAEPLDAEKLADLDMINGRKLYKRKVAPDSEVFETLALIAAHQPLTMGDLLGRLPALAPRLNGIVLFLAKYDFVTLGPQVSK</sequence>
<dbReference type="Gene3D" id="3.40.50.2000">
    <property type="entry name" value="Glycogen Phosphorylase B"/>
    <property type="match status" value="1"/>
</dbReference>
<dbReference type="STRING" id="364200.SAMN04488515_2832"/>
<dbReference type="GO" id="GO:0016740">
    <property type="term" value="F:transferase activity"/>
    <property type="evidence" value="ECO:0007669"/>
    <property type="project" value="UniProtKB-KW"/>
</dbReference>
<dbReference type="EMBL" id="FOIZ01000002">
    <property type="protein sequence ID" value="SEW41461.1"/>
    <property type="molecule type" value="Genomic_DNA"/>
</dbReference>
<dbReference type="PANTHER" id="PTHR12526:SF630">
    <property type="entry name" value="GLYCOSYLTRANSFERASE"/>
    <property type="match status" value="1"/>
</dbReference>
<dbReference type="Pfam" id="PF13692">
    <property type="entry name" value="Glyco_trans_1_4"/>
    <property type="match status" value="1"/>
</dbReference>
<accession>A0A1I0RK62</accession>
<name>A0A1I0RK62_9RHOB</name>
<protein>
    <submittedName>
        <fullName evidence="1">Glycosyltransferase involved in cell wall bisynthesis</fullName>
    </submittedName>
</protein>
<reference evidence="1 2" key="1">
    <citation type="submission" date="2016-10" db="EMBL/GenBank/DDBJ databases">
        <authorList>
            <person name="de Groot N.N."/>
        </authorList>
    </citation>
    <scope>NUCLEOTIDE SEQUENCE [LARGE SCALE GENOMIC DNA]</scope>
    <source>
        <strain evidence="1 2">DSM 17925</strain>
    </source>
</reference>
<evidence type="ECO:0000313" key="1">
    <source>
        <dbReference type="EMBL" id="SEW41461.1"/>
    </source>
</evidence>
<dbReference type="RefSeq" id="WP_131801615.1">
    <property type="nucleotide sequence ID" value="NZ_FOIZ01000002.1"/>
</dbReference>
<gene>
    <name evidence="1" type="ORF">SAMN04488515_2832</name>
</gene>
<dbReference type="OrthoDB" id="9790710at2"/>
<proteinExistence type="predicted"/>
<dbReference type="CDD" id="cd03801">
    <property type="entry name" value="GT4_PimA-like"/>
    <property type="match status" value="1"/>
</dbReference>
<dbReference type="PANTHER" id="PTHR12526">
    <property type="entry name" value="GLYCOSYLTRANSFERASE"/>
    <property type="match status" value="1"/>
</dbReference>
<evidence type="ECO:0000313" key="2">
    <source>
        <dbReference type="Proteomes" id="UP000199167"/>
    </source>
</evidence>
<dbReference type="SUPFAM" id="SSF53756">
    <property type="entry name" value="UDP-Glycosyltransferase/glycogen phosphorylase"/>
    <property type="match status" value="1"/>
</dbReference>
<keyword evidence="2" id="KW-1185">Reference proteome</keyword>
<organism evidence="1 2">
    <name type="scientific">Cognatiyoonia koreensis</name>
    <dbReference type="NCBI Taxonomy" id="364200"/>
    <lineage>
        <taxon>Bacteria</taxon>
        <taxon>Pseudomonadati</taxon>
        <taxon>Pseudomonadota</taxon>
        <taxon>Alphaproteobacteria</taxon>
        <taxon>Rhodobacterales</taxon>
        <taxon>Paracoccaceae</taxon>
        <taxon>Cognatiyoonia</taxon>
    </lineage>
</organism>
<dbReference type="AlphaFoldDB" id="A0A1I0RK62"/>
<dbReference type="Proteomes" id="UP000199167">
    <property type="component" value="Unassembled WGS sequence"/>
</dbReference>
<keyword evidence="1" id="KW-0808">Transferase</keyword>